<keyword evidence="3" id="KW-1133">Transmembrane helix</keyword>
<evidence type="ECO:0000259" key="4">
    <source>
        <dbReference type="Pfam" id="PF11611"/>
    </source>
</evidence>
<keyword evidence="3" id="KW-0472">Membrane</keyword>
<evidence type="ECO:0000313" key="5">
    <source>
        <dbReference type="EMBL" id="MCP2177471.1"/>
    </source>
</evidence>
<organism evidence="5 6">
    <name type="scientific">Williamsia maris</name>
    <dbReference type="NCBI Taxonomy" id="72806"/>
    <lineage>
        <taxon>Bacteria</taxon>
        <taxon>Bacillati</taxon>
        <taxon>Actinomycetota</taxon>
        <taxon>Actinomycetes</taxon>
        <taxon>Mycobacteriales</taxon>
        <taxon>Nocardiaceae</taxon>
        <taxon>Williamsia</taxon>
    </lineage>
</organism>
<dbReference type="RefSeq" id="WP_253662403.1">
    <property type="nucleotide sequence ID" value="NZ_BAAAJQ010000001.1"/>
</dbReference>
<evidence type="ECO:0000256" key="1">
    <source>
        <dbReference type="ARBA" id="ARBA00022729"/>
    </source>
</evidence>
<evidence type="ECO:0000313" key="6">
    <source>
        <dbReference type="Proteomes" id="UP001206895"/>
    </source>
</evidence>
<protein>
    <recommendedName>
        <fullName evidence="4">DUF4352 domain-containing protein</fullName>
    </recommendedName>
</protein>
<dbReference type="InterPro" id="IPR029051">
    <property type="entry name" value="DUF4352"/>
</dbReference>
<feature type="region of interest" description="Disordered" evidence="2">
    <location>
        <begin position="54"/>
        <end position="97"/>
    </location>
</feature>
<feature type="transmembrane region" description="Helical" evidence="3">
    <location>
        <begin position="34"/>
        <end position="52"/>
    </location>
</feature>
<evidence type="ECO:0000256" key="3">
    <source>
        <dbReference type="SAM" id="Phobius"/>
    </source>
</evidence>
<keyword evidence="3" id="KW-0812">Transmembrane</keyword>
<gene>
    <name evidence="5" type="ORF">LX13_003299</name>
</gene>
<dbReference type="Pfam" id="PF11611">
    <property type="entry name" value="DUF4352"/>
    <property type="match status" value="1"/>
</dbReference>
<proteinExistence type="predicted"/>
<feature type="compositionally biased region" description="Low complexity" evidence="2">
    <location>
        <begin position="63"/>
        <end position="92"/>
    </location>
</feature>
<accession>A0ABT1HGV3</accession>
<feature type="compositionally biased region" description="Pro residues" evidence="2">
    <location>
        <begin position="1"/>
        <end position="10"/>
    </location>
</feature>
<dbReference type="EMBL" id="JAMTCJ010000003">
    <property type="protein sequence ID" value="MCP2177471.1"/>
    <property type="molecule type" value="Genomic_DNA"/>
</dbReference>
<name>A0ABT1HGV3_9NOCA</name>
<dbReference type="InterPro" id="IPR029050">
    <property type="entry name" value="Immunoprotect_excell_Ig-like"/>
</dbReference>
<comment type="caution">
    <text evidence="5">The sequence shown here is derived from an EMBL/GenBank/DDBJ whole genome shotgun (WGS) entry which is preliminary data.</text>
</comment>
<reference evidence="5 6" key="1">
    <citation type="submission" date="2022-06" db="EMBL/GenBank/DDBJ databases">
        <title>Genomic Encyclopedia of Archaeal and Bacterial Type Strains, Phase II (KMG-II): from individual species to whole genera.</title>
        <authorList>
            <person name="Goeker M."/>
        </authorList>
    </citation>
    <scope>NUCLEOTIDE SEQUENCE [LARGE SCALE GENOMIC DNA]</scope>
    <source>
        <strain evidence="5 6">DSM 44693</strain>
    </source>
</reference>
<sequence>MNQNPPPPNPYGQSPYGAPPPPAPKKNWFSRHKILTGLGGLVAVIVVVSVATSGGGNSGGGDTATDAAGASASAGNGSAAAPSEKAPASALPGIGRPARDGKFEFTVRAVRDGGTTVGPEFLQERAQGTYTLVDLTVRNTGDEAQSLDVTAQKLVTPSGSQLSADTGATISFNDGAIFYEQINPGNSLDVTIVYDVPTGTTPASIDLHDSVFSGGTTVSLR</sequence>
<feature type="domain" description="DUF4352" evidence="4">
    <location>
        <begin position="93"/>
        <end position="215"/>
    </location>
</feature>
<feature type="region of interest" description="Disordered" evidence="2">
    <location>
        <begin position="1"/>
        <end position="25"/>
    </location>
</feature>
<dbReference type="Proteomes" id="UP001206895">
    <property type="component" value="Unassembled WGS sequence"/>
</dbReference>
<keyword evidence="1" id="KW-0732">Signal</keyword>
<evidence type="ECO:0000256" key="2">
    <source>
        <dbReference type="SAM" id="MobiDB-lite"/>
    </source>
</evidence>
<dbReference type="Gene3D" id="2.60.40.1240">
    <property type="match status" value="1"/>
</dbReference>
<keyword evidence="6" id="KW-1185">Reference proteome</keyword>